<dbReference type="Ensembl" id="ENSCHIT00010017171.1">
    <property type="protein sequence ID" value="ENSCHIP00010012126.1"/>
    <property type="gene ID" value="ENSCHIG00010009022.1"/>
</dbReference>
<protein>
    <submittedName>
        <fullName evidence="5">Yippee like 5</fullName>
    </submittedName>
</protein>
<dbReference type="InterPro" id="IPR039058">
    <property type="entry name" value="Yippee_fam"/>
</dbReference>
<evidence type="ECO:0000259" key="4">
    <source>
        <dbReference type="PROSITE" id="PS51792"/>
    </source>
</evidence>
<dbReference type="InterPro" id="IPR034751">
    <property type="entry name" value="Yippee"/>
</dbReference>
<evidence type="ECO:0000313" key="5">
    <source>
        <dbReference type="Ensembl" id="ENSCHIP00010012126.1"/>
    </source>
</evidence>
<feature type="domain" description="Yippee" evidence="4">
    <location>
        <begin position="185"/>
        <end position="282"/>
    </location>
</feature>
<evidence type="ECO:0000256" key="2">
    <source>
        <dbReference type="ARBA" id="ARBA00022723"/>
    </source>
</evidence>
<dbReference type="GO" id="GO:0046872">
    <property type="term" value="F:metal ion binding"/>
    <property type="evidence" value="ECO:0007669"/>
    <property type="project" value="UniProtKB-KW"/>
</dbReference>
<sequence>SLNSEICGHNNATAWAVLQKGHILSRLALATGSVAVVAFVCCPAKAGCPPPCPPAPQETPGRGRGPRPLDWRAWRDCWAAVGRPGRGAARSAVSGPCLLCGRRLGRAALGPRPLPIGPRRHVPAISWGQPGLRGLGVCGCSHPARGSPAVPTASCILPLLVGRAVFRASAIKMGRIFLDHIGGTRLFSCANCDTILTNRSELISTRFTGATGRAFLFNKVVNLQYSEVQDRVMLTGRHMVRDVSCKNCNSKLGWIYEFATEDSQRYKEGRVILERALVRESEGFEEHVPSDNS</sequence>
<dbReference type="InterPro" id="IPR004910">
    <property type="entry name" value="Yippee/Mis18/Cereblon"/>
</dbReference>
<dbReference type="Pfam" id="PF03226">
    <property type="entry name" value="Yippee-Mis18"/>
    <property type="match status" value="1"/>
</dbReference>
<evidence type="ECO:0000256" key="3">
    <source>
        <dbReference type="ARBA" id="ARBA00022833"/>
    </source>
</evidence>
<organism evidence="5">
    <name type="scientific">Capra hircus</name>
    <name type="common">Goat</name>
    <dbReference type="NCBI Taxonomy" id="9925"/>
    <lineage>
        <taxon>Eukaryota</taxon>
        <taxon>Metazoa</taxon>
        <taxon>Chordata</taxon>
        <taxon>Craniata</taxon>
        <taxon>Vertebrata</taxon>
        <taxon>Euteleostomi</taxon>
        <taxon>Mammalia</taxon>
        <taxon>Eutheria</taxon>
        <taxon>Laurasiatheria</taxon>
        <taxon>Artiodactyla</taxon>
        <taxon>Ruminantia</taxon>
        <taxon>Pecora</taxon>
        <taxon>Bovidae</taxon>
        <taxon>Caprinae</taxon>
        <taxon>Capra</taxon>
    </lineage>
</organism>
<accession>A0A8C2NZF8</accession>
<dbReference type="AlphaFoldDB" id="A0A8C2NZF8"/>
<reference evidence="5" key="1">
    <citation type="submission" date="2019-03" db="EMBL/GenBank/DDBJ databases">
        <title>Genome sequencing and reference-guided assembly of Black Bengal Goat (Capra hircus).</title>
        <authorList>
            <person name="Siddiki A.Z."/>
            <person name="Baten A."/>
            <person name="Billah M."/>
            <person name="Alam M.A.U."/>
            <person name="Shawrob K.S.M."/>
            <person name="Saha S."/>
            <person name="Chowdhury M."/>
            <person name="Rahman A.H."/>
            <person name="Stear M."/>
            <person name="Miah G."/>
            <person name="Das G.B."/>
            <person name="Hossain M.M."/>
            <person name="Kumkum M."/>
            <person name="Islam M.S."/>
            <person name="Mollah A.M."/>
            <person name="Ahsan A."/>
            <person name="Tusar F."/>
            <person name="Khan M.K.I."/>
        </authorList>
    </citation>
    <scope>NUCLEOTIDE SEQUENCE [LARGE SCALE GENOMIC DNA]</scope>
</reference>
<dbReference type="PANTHER" id="PTHR13848">
    <property type="entry name" value="PROTEIN YIPPEE-LIKE CG15309-RELATED"/>
    <property type="match status" value="1"/>
</dbReference>
<keyword evidence="2" id="KW-0479">Metal-binding</keyword>
<reference evidence="5" key="2">
    <citation type="submission" date="2025-08" db="UniProtKB">
        <authorList>
            <consortium name="Ensembl"/>
        </authorList>
    </citation>
    <scope>IDENTIFICATION</scope>
</reference>
<gene>
    <name evidence="5" type="primary">YPEL5</name>
</gene>
<name>A0A8C2NZF8_CAPHI</name>
<keyword evidence="3" id="KW-0862">Zinc</keyword>
<proteinExistence type="inferred from homology"/>
<comment type="similarity">
    <text evidence="1">Belongs to the yippee family.</text>
</comment>
<dbReference type="PROSITE" id="PS51792">
    <property type="entry name" value="YIPPEE"/>
    <property type="match status" value="1"/>
</dbReference>
<evidence type="ECO:0000256" key="1">
    <source>
        <dbReference type="ARBA" id="ARBA00005613"/>
    </source>
</evidence>